<comment type="caution">
    <text evidence="1">The sequence shown here is derived from an EMBL/GenBank/DDBJ whole genome shotgun (WGS) entry which is preliminary data.</text>
</comment>
<accession>A0ABV6AN38</accession>
<dbReference type="Pfam" id="PF11651">
    <property type="entry name" value="P22_CoatProtein"/>
    <property type="match status" value="1"/>
</dbReference>
<evidence type="ECO:0000313" key="2">
    <source>
        <dbReference type="Proteomes" id="UP001589692"/>
    </source>
</evidence>
<evidence type="ECO:0000313" key="1">
    <source>
        <dbReference type="EMBL" id="MFB9952035.1"/>
    </source>
</evidence>
<dbReference type="RefSeq" id="WP_377264852.1">
    <property type="nucleotide sequence ID" value="NZ_JBHMAA010000032.1"/>
</dbReference>
<dbReference type="InterPro" id="IPR024659">
    <property type="entry name" value="Phage_coat_Gp5"/>
</dbReference>
<organism evidence="1 2">
    <name type="scientific">Rhizobium puerariae</name>
    <dbReference type="NCBI Taxonomy" id="1585791"/>
    <lineage>
        <taxon>Bacteria</taxon>
        <taxon>Pseudomonadati</taxon>
        <taxon>Pseudomonadota</taxon>
        <taxon>Alphaproteobacteria</taxon>
        <taxon>Hyphomicrobiales</taxon>
        <taxon>Rhizobiaceae</taxon>
        <taxon>Rhizobium/Agrobacterium group</taxon>
        <taxon>Rhizobium</taxon>
    </lineage>
</organism>
<gene>
    <name evidence="1" type="ORF">ACFFP0_24565</name>
</gene>
<keyword evidence="2" id="KW-1185">Reference proteome</keyword>
<protein>
    <submittedName>
        <fullName evidence="1">P22 phage major capsid protein family protein</fullName>
    </submittedName>
</protein>
<proteinExistence type="predicted"/>
<reference evidence="1 2" key="1">
    <citation type="submission" date="2024-09" db="EMBL/GenBank/DDBJ databases">
        <authorList>
            <person name="Sun Q."/>
            <person name="Mori K."/>
        </authorList>
    </citation>
    <scope>NUCLEOTIDE SEQUENCE [LARGE SCALE GENOMIC DNA]</scope>
    <source>
        <strain evidence="1 2">TBRC 4938</strain>
    </source>
</reference>
<dbReference type="Proteomes" id="UP001589692">
    <property type="component" value="Unassembled WGS sequence"/>
</dbReference>
<dbReference type="Gene3D" id="2.40.30.240">
    <property type="match status" value="1"/>
</dbReference>
<sequence>MSNTILTIDMITRAAVSLFKNSNMFIKNINTQYDNQFAVDGAKIGDTLRIRLPNDFVVRTGTALSAQDTSEKYTSLALQTQKGVDVAFSSAERTLKLDDYSERVLMPMMNNLAGGIAADIMSGVETGVCNFVSNVDGSGNIINPTSDTVLSAGAYLSDNSAPTSPGWKSVLDPWTEAKLVNTLSGLFNPTPEISQQYRTGKIKNALGFDFFMDQTVIKHTTGSFSAGGAMSSAGQTGGTITVSALTGTLNKGDIITIDGVYAVNRVTKLTTGKLRQFVVLADVASGGTSISIYPEIVPPVNGNAVQYQTVDSSPANAAQVRLVNKPSEIYRKNISYAPEAITLATADLVLPKGVHEAARREYDGISIRMITDYVIGTDQLATRLDVIYGYKYIRPEWTVATADKI</sequence>
<dbReference type="EMBL" id="JBHMAA010000032">
    <property type="protein sequence ID" value="MFB9952035.1"/>
    <property type="molecule type" value="Genomic_DNA"/>
</dbReference>
<name>A0ABV6AN38_9HYPH</name>